<dbReference type="Proteomes" id="UP000195402">
    <property type="component" value="Unassembled WGS sequence"/>
</dbReference>
<feature type="region of interest" description="Disordered" evidence="3">
    <location>
        <begin position="475"/>
        <end position="503"/>
    </location>
</feature>
<keyword evidence="6" id="KW-1185">Reference proteome</keyword>
<organism evidence="5 6">
    <name type="scientific">Macleaya cordata</name>
    <name type="common">Five-seeded plume-poppy</name>
    <name type="synonym">Bocconia cordata</name>
    <dbReference type="NCBI Taxonomy" id="56857"/>
    <lineage>
        <taxon>Eukaryota</taxon>
        <taxon>Viridiplantae</taxon>
        <taxon>Streptophyta</taxon>
        <taxon>Embryophyta</taxon>
        <taxon>Tracheophyta</taxon>
        <taxon>Spermatophyta</taxon>
        <taxon>Magnoliopsida</taxon>
        <taxon>Ranunculales</taxon>
        <taxon>Papaveraceae</taxon>
        <taxon>Papaveroideae</taxon>
        <taxon>Macleaya</taxon>
    </lineage>
</organism>
<feature type="region of interest" description="Disordered" evidence="3">
    <location>
        <begin position="886"/>
        <end position="928"/>
    </location>
</feature>
<dbReference type="OMA" id="ATTWDAC"/>
<feature type="compositionally biased region" description="Polar residues" evidence="3">
    <location>
        <begin position="791"/>
        <end position="800"/>
    </location>
</feature>
<feature type="compositionally biased region" description="Polar residues" evidence="3">
    <location>
        <begin position="73"/>
        <end position="100"/>
    </location>
</feature>
<dbReference type="OrthoDB" id="1896842at2759"/>
<proteinExistence type="predicted"/>
<protein>
    <recommendedName>
        <fullName evidence="4">Mediator complex subunit 15 KIX domain-containing protein</fullName>
    </recommendedName>
</protein>
<gene>
    <name evidence="5" type="ORF">BVC80_659g44</name>
</gene>
<dbReference type="InterPro" id="IPR036529">
    <property type="entry name" value="KIX_dom_sf"/>
</dbReference>
<name>A0A200QFH6_MACCD</name>
<evidence type="ECO:0000313" key="6">
    <source>
        <dbReference type="Proteomes" id="UP000195402"/>
    </source>
</evidence>
<feature type="domain" description="Mediator complex subunit 15 KIX" evidence="4">
    <location>
        <begin position="12"/>
        <end position="78"/>
    </location>
</feature>
<feature type="compositionally biased region" description="Polar residues" evidence="3">
    <location>
        <begin position="443"/>
        <end position="456"/>
    </location>
</feature>
<dbReference type="Pfam" id="PF16987">
    <property type="entry name" value="KIX_2"/>
    <property type="match status" value="1"/>
</dbReference>
<feature type="region of interest" description="Disordered" evidence="3">
    <location>
        <begin position="780"/>
        <end position="810"/>
    </location>
</feature>
<dbReference type="EMBL" id="MVGT01002164">
    <property type="protein sequence ID" value="OVA09212.1"/>
    <property type="molecule type" value="Genomic_DNA"/>
</dbReference>
<evidence type="ECO:0000256" key="1">
    <source>
        <dbReference type="ARBA" id="ARBA00004123"/>
    </source>
</evidence>
<dbReference type="Gene3D" id="1.10.246.20">
    <property type="entry name" value="Coactivator CBP, KIX domain"/>
    <property type="match status" value="1"/>
</dbReference>
<feature type="compositionally biased region" description="Low complexity" evidence="3">
    <location>
        <begin position="892"/>
        <end position="911"/>
    </location>
</feature>
<feature type="region of interest" description="Disordered" evidence="3">
    <location>
        <begin position="416"/>
        <end position="456"/>
    </location>
</feature>
<dbReference type="PANTHER" id="PTHR33137:SF4">
    <property type="entry name" value="MEDIATOR OF RNA POLYMERASE II TRANSCRIPTION SUBUNIT 15A-RELATED"/>
    <property type="match status" value="1"/>
</dbReference>
<accession>A0A200QFH6</accession>
<feature type="region of interest" description="Disordered" evidence="3">
    <location>
        <begin position="624"/>
        <end position="657"/>
    </location>
</feature>
<dbReference type="InterPro" id="IPR044661">
    <property type="entry name" value="MED15a/b/c-like"/>
</dbReference>
<feature type="compositionally biased region" description="Low complexity" evidence="3">
    <location>
        <begin position="780"/>
        <end position="790"/>
    </location>
</feature>
<dbReference type="GO" id="GO:0003713">
    <property type="term" value="F:transcription coactivator activity"/>
    <property type="evidence" value="ECO:0007669"/>
    <property type="project" value="InterPro"/>
</dbReference>
<dbReference type="STRING" id="56857.A0A200QFH6"/>
<dbReference type="GO" id="GO:0031490">
    <property type="term" value="F:chromatin DNA binding"/>
    <property type="evidence" value="ECO:0007669"/>
    <property type="project" value="InterPro"/>
</dbReference>
<comment type="subcellular location">
    <subcellularLocation>
        <location evidence="1">Nucleus</location>
    </subcellularLocation>
</comment>
<comment type="caution">
    <text evidence="5">The sequence shown here is derived from an EMBL/GenBank/DDBJ whole genome shotgun (WGS) entry which is preliminary data.</text>
</comment>
<feature type="compositionally biased region" description="Polar residues" evidence="3">
    <location>
        <begin position="416"/>
        <end position="425"/>
    </location>
</feature>
<dbReference type="GO" id="GO:0005634">
    <property type="term" value="C:nucleus"/>
    <property type="evidence" value="ECO:0007669"/>
    <property type="project" value="UniProtKB-SubCell"/>
</dbReference>
<reference evidence="5 6" key="1">
    <citation type="journal article" date="2017" name="Mol. Plant">
        <title>The Genome of Medicinal Plant Macleaya cordata Provides New Insights into Benzylisoquinoline Alkaloids Metabolism.</title>
        <authorList>
            <person name="Liu X."/>
            <person name="Liu Y."/>
            <person name="Huang P."/>
            <person name="Ma Y."/>
            <person name="Qing Z."/>
            <person name="Tang Q."/>
            <person name="Cao H."/>
            <person name="Cheng P."/>
            <person name="Zheng Y."/>
            <person name="Yuan Z."/>
            <person name="Zhou Y."/>
            <person name="Liu J."/>
            <person name="Tang Z."/>
            <person name="Zhuo Y."/>
            <person name="Zhang Y."/>
            <person name="Yu L."/>
            <person name="Huang J."/>
            <person name="Yang P."/>
            <person name="Peng Q."/>
            <person name="Zhang J."/>
            <person name="Jiang W."/>
            <person name="Zhang Z."/>
            <person name="Lin K."/>
            <person name="Ro D.K."/>
            <person name="Chen X."/>
            <person name="Xiong X."/>
            <person name="Shang Y."/>
            <person name="Huang S."/>
            <person name="Zeng J."/>
        </authorList>
    </citation>
    <scope>NUCLEOTIDE SEQUENCE [LARGE SCALE GENOMIC DNA]</scope>
    <source>
        <strain evidence="6">cv. BLH2017</strain>
        <tissue evidence="5">Root</tissue>
    </source>
</reference>
<dbReference type="InterPro" id="IPR036546">
    <property type="entry name" value="MED15_KIX"/>
</dbReference>
<evidence type="ECO:0000259" key="4">
    <source>
        <dbReference type="Pfam" id="PF16987"/>
    </source>
</evidence>
<evidence type="ECO:0000313" key="5">
    <source>
        <dbReference type="EMBL" id="OVA09212.1"/>
    </source>
</evidence>
<dbReference type="InParanoid" id="A0A200QFH6"/>
<feature type="compositionally biased region" description="Low complexity" evidence="3">
    <location>
        <begin position="426"/>
        <end position="442"/>
    </location>
</feature>
<feature type="compositionally biased region" description="Low complexity" evidence="3">
    <location>
        <begin position="919"/>
        <end position="928"/>
    </location>
</feature>
<evidence type="ECO:0000256" key="2">
    <source>
        <dbReference type="ARBA" id="ARBA00023242"/>
    </source>
</evidence>
<keyword evidence="2" id="KW-0539">Nucleus</keyword>
<evidence type="ECO:0000256" key="3">
    <source>
        <dbReference type="SAM" id="MobiDB-lite"/>
    </source>
</evidence>
<sequence length="1290" mass="141275">MASMSPNSASTKKQNVVGIVENLEKHVMDTAPEQLLELKKIAVKFEEKIFYAATSREDYLRRISVKMISMENKPQSTGDNASNQLAANSSCSNQNPPDSGNNRKDNVPFVMDLMVGSTPGPKPLPSQGAQSQVGNRGKSLSIPVANPSQASQQKPLSHTIHNSMASAGVQSSGNLVSALPSITGLTDNTVPTGVGQSCNLQNLSGVSQNLIGNSVGQCGPSNTFANSQRQMQGRQHMQQVVAQQYQQQSQNPHQYIYQNQFQHPALKKRRGNIPPQLMQSHIQQQQQQQQNLLQPIHLQSSQQSGVQTSSCLLSNQNTLQQAQSSMIQSAAQSGLLQNQQSSSLMPSVLQQHSQSVICQQNDMSSFHQQQLGPQSNISGLKQQQLLGTQTGVSNMQTHQQSMHILQQAKVAAQQTSSVLLSTQGHQPQSSRQQLMSQRQPQSAHFQQQMGLEKQPNSLQRGLIQPQNIIDQQKQLLSQRVHPDPSSTSVDSIPPRGHMSAGDEQEEIYQKVKSMKEKYLPELHEMYKRLSIKCQQVIVCFFSHSPEDIDIYRRNKKHVERMINFLNLSKNSIPQGFKEKLVPTEKHILTFIQSFKRPISSHQQFQLPGDNLSQSQITQLKHNDNQLNPQMQPRNLQSSEPTMNQNASTSIQHGSMPSLSSHMGIPPVLPSMINTLQHGSVLELGQGNALSTLQQGAVGGSIQKSTSNASQQANVNTLSQNIMNALPSNMIHHQHLKQHQEQHLTPTQQMKQHFQRQLMQQQHEQQILKQKHQQLPLLQQQHLQRQQKLPQSAQSLAQQMPQVHHQMSEVSESKVRSSMGVNVISGTFQQHFSAGQHSAYNNHQQLKTGASFHISSPQLLQAASSQISQHSSPQIDQQSMLTSLSKAGTPLQSANSPSISLSPSTPLASSPLPGKPEKQNSGLSSLSNAGNIGQTQTAISSLPQQAQSLAIATPGISASPLLEEFISPDSNLGTASTIVSEKSIATMTPTERLLQAVKSVSRKALSASVNDIGFAISMGDGIAGPRQPGYGPLAAVGEDLVATTKCRLEARNFIPVNGIAVKRASRCYSNENPLNVLPSDENVHDSFETSELESTATSRIKRCRLEINHALLEEISEINKRLINTVVNISDEDVNSMAALGEGVEGTIVKCSFSPRTQDISAQMVSSVNFFATVKLCNLIFGVLNTCSFMVVQSPVLSIRLLISTNYPNCSPILLDKLPVKLSNEYGNLLMKATSKFSTSLRCLSQPMSLGEMARNWDACAFAVVVEYAQQNGGGTFSSRYGTWENCVRAA</sequence>
<feature type="region of interest" description="Disordered" evidence="3">
    <location>
        <begin position="73"/>
        <end position="156"/>
    </location>
</feature>
<dbReference type="PANTHER" id="PTHR33137">
    <property type="entry name" value="MEDIATOR OF RNA POLYMERASE II TRANSCRIPTION SUBUNIT 15A-RELATED"/>
    <property type="match status" value="1"/>
</dbReference>
<feature type="compositionally biased region" description="Polar residues" evidence="3">
    <location>
        <begin position="146"/>
        <end position="156"/>
    </location>
</feature>